<dbReference type="GO" id="GO:0005524">
    <property type="term" value="F:ATP binding"/>
    <property type="evidence" value="ECO:0007669"/>
    <property type="project" value="UniProtKB-KW"/>
</dbReference>
<dbReference type="RefSeq" id="WP_008274942.1">
    <property type="nucleotide sequence ID" value="NZ_AAXW01000010.1"/>
</dbReference>
<dbReference type="AlphaFoldDB" id="A3INH4"/>
<proteinExistence type="predicted"/>
<evidence type="ECO:0000313" key="5">
    <source>
        <dbReference type="EMBL" id="EAZ91872.1"/>
    </source>
</evidence>
<keyword evidence="3" id="KW-0175">Coiled coil</keyword>
<dbReference type="InterPro" id="IPR027417">
    <property type="entry name" value="P-loop_NTPase"/>
</dbReference>
<dbReference type="EMBL" id="AAXW01000010">
    <property type="protein sequence ID" value="EAZ91872.1"/>
    <property type="molecule type" value="Genomic_DNA"/>
</dbReference>
<protein>
    <recommendedName>
        <fullName evidence="7">Lipopolysaccharide biosynthesis</fullName>
    </recommendedName>
</protein>
<keyword evidence="6" id="KW-1185">Reference proteome</keyword>
<dbReference type="Pfam" id="PF10609">
    <property type="entry name" value="ParA"/>
    <property type="match status" value="1"/>
</dbReference>
<evidence type="ECO:0000256" key="1">
    <source>
        <dbReference type="ARBA" id="ARBA00022741"/>
    </source>
</evidence>
<accession>A3INH4</accession>
<dbReference type="eggNOG" id="COG3206">
    <property type="taxonomic scope" value="Bacteria"/>
</dbReference>
<dbReference type="eggNOG" id="COG0489">
    <property type="taxonomic scope" value="Bacteria"/>
</dbReference>
<dbReference type="PANTHER" id="PTHR32309">
    <property type="entry name" value="TYROSINE-PROTEIN KINASE"/>
    <property type="match status" value="1"/>
</dbReference>
<evidence type="ECO:0000256" key="2">
    <source>
        <dbReference type="ARBA" id="ARBA00022840"/>
    </source>
</evidence>
<dbReference type="SUPFAM" id="SSF52540">
    <property type="entry name" value="P-loop containing nucleoside triphosphate hydrolases"/>
    <property type="match status" value="1"/>
</dbReference>
<dbReference type="OrthoDB" id="580971at2"/>
<dbReference type="Proteomes" id="UP000003781">
    <property type="component" value="Unassembled WGS sequence"/>
</dbReference>
<evidence type="ECO:0008006" key="7">
    <source>
        <dbReference type="Google" id="ProtNLM"/>
    </source>
</evidence>
<dbReference type="InterPro" id="IPR033756">
    <property type="entry name" value="YlxH/NBP35"/>
</dbReference>
<reference evidence="5 6" key="1">
    <citation type="submission" date="2007-03" db="EMBL/GenBank/DDBJ databases">
        <authorList>
            <person name="Stal L."/>
            <person name="Ferriera S."/>
            <person name="Johnson J."/>
            <person name="Kravitz S."/>
            <person name="Beeson K."/>
            <person name="Sutton G."/>
            <person name="Rogers Y.-H."/>
            <person name="Friedman R."/>
            <person name="Frazier M."/>
            <person name="Venter J.C."/>
        </authorList>
    </citation>
    <scope>NUCLEOTIDE SEQUENCE [LARGE SCALE GENOMIC DNA]</scope>
    <source>
        <strain evidence="5 6">CCY0110</strain>
    </source>
</reference>
<dbReference type="GO" id="GO:0004713">
    <property type="term" value="F:protein tyrosine kinase activity"/>
    <property type="evidence" value="ECO:0007669"/>
    <property type="project" value="TreeGrafter"/>
</dbReference>
<feature type="coiled-coil region" evidence="3">
    <location>
        <begin position="198"/>
        <end position="276"/>
    </location>
</feature>
<dbReference type="Gene3D" id="3.40.50.300">
    <property type="entry name" value="P-loop containing nucleotide triphosphate hydrolases"/>
    <property type="match status" value="1"/>
</dbReference>
<keyword evidence="1" id="KW-0547">Nucleotide-binding</keyword>
<feature type="coiled-coil region" evidence="3">
    <location>
        <begin position="317"/>
        <end position="432"/>
    </location>
</feature>
<gene>
    <name evidence="5" type="ORF">CY0110_29394</name>
</gene>
<dbReference type="PANTHER" id="PTHR32309:SF13">
    <property type="entry name" value="FERRIC ENTEROBACTIN TRANSPORT PROTEIN FEPE"/>
    <property type="match status" value="1"/>
</dbReference>
<keyword evidence="2" id="KW-0067">ATP-binding</keyword>
<sequence length="754" mass="84646">MTTSLPDLPVEELEEGGSSENKGLNFRPYLRTFLRKAWLIGGLTCLTTFGAWMWSSQDPYTYTGNFFLLVEPITASGKLTNPTTLARTEGVPRDDLFALDYPTNLVFLTNPGMTRQIAQEVHEKDPIRPVPAIWKDLRENFEVTRAQVGQGRGSETKIFQVSYTGKNPQEVLNVLKTASETFLEYSSEDRETNIKAGVKFIDEQLPELQQRLEKLKSRQKELRQNYDLIDPLPKNQEVLTQISSLEQQKLNLNTQLQAQRKLANSLQQQLRLSSDEAFAAATLSQDPTRVALLSQLQELNSQIAVASATFTDNSPQVLDLREQKQNIETLLNQTTQEIITKNGLSVSPNSNALEFQDPTRLGLIQQLLETTNQIKSLEAQLESIEPTRQQLEQQVKRYPNLINEYSELERQIQLTEEILNKLLLQRETLKVEAAQELPWELLGEPQIPLDAQGNPIGSPPSRKKKLLAGAMAGLLLGSGLAFLWEKRRNVFYTAEDISQLLGIPLLGEIPKDDRAVLSDGISVSHLPQKKPDIVETVPNDNHHESTEEEALFLPTQDSSFLEAFDDLYLQLYIQEQGTNLRSLIVCSAEPEDGCSTIAVNLAINAAQKGQQVLLVDTNFSHPQLHNLLNVSNHKGLIDVLEGQISPQAIIESVRDIDNLSVLPMGENLKPSRKYLWSPKFNSLIEELGKTYDLVIYDTPSFFLSSDVKFMAKQTDGILLVATIQKTPQSLFKKAVKEIKKLNLPLLGAVANHRI</sequence>
<dbReference type="GO" id="GO:0005886">
    <property type="term" value="C:plasma membrane"/>
    <property type="evidence" value="ECO:0007669"/>
    <property type="project" value="TreeGrafter"/>
</dbReference>
<feature type="region of interest" description="Disordered" evidence="4">
    <location>
        <begin position="1"/>
        <end position="21"/>
    </location>
</feature>
<evidence type="ECO:0000313" key="6">
    <source>
        <dbReference type="Proteomes" id="UP000003781"/>
    </source>
</evidence>
<evidence type="ECO:0000256" key="3">
    <source>
        <dbReference type="SAM" id="Coils"/>
    </source>
</evidence>
<dbReference type="CDD" id="cd05387">
    <property type="entry name" value="BY-kinase"/>
    <property type="match status" value="1"/>
</dbReference>
<name>A3INH4_9CHRO</name>
<evidence type="ECO:0000256" key="4">
    <source>
        <dbReference type="SAM" id="MobiDB-lite"/>
    </source>
</evidence>
<dbReference type="InterPro" id="IPR050445">
    <property type="entry name" value="Bact_polysacc_biosynth/exp"/>
</dbReference>
<dbReference type="InterPro" id="IPR005702">
    <property type="entry name" value="Wzc-like_C"/>
</dbReference>
<comment type="caution">
    <text evidence="5">The sequence shown here is derived from an EMBL/GenBank/DDBJ whole genome shotgun (WGS) entry which is preliminary data.</text>
</comment>
<organism evidence="5 6">
    <name type="scientific">Crocosphaera chwakensis CCY0110</name>
    <dbReference type="NCBI Taxonomy" id="391612"/>
    <lineage>
        <taxon>Bacteria</taxon>
        <taxon>Bacillati</taxon>
        <taxon>Cyanobacteriota</taxon>
        <taxon>Cyanophyceae</taxon>
        <taxon>Oscillatoriophycideae</taxon>
        <taxon>Chroococcales</taxon>
        <taxon>Aphanothecaceae</taxon>
        <taxon>Crocosphaera</taxon>
        <taxon>Crocosphaera chwakensis</taxon>
    </lineage>
</organism>